<dbReference type="Proteomes" id="UP000704712">
    <property type="component" value="Unassembled WGS sequence"/>
</dbReference>
<protein>
    <submittedName>
        <fullName evidence="1">Uncharacterized protein</fullName>
    </submittedName>
</protein>
<gene>
    <name evidence="2" type="ORF">GN958_ATG06570</name>
    <name evidence="1" type="ORF">GN958_ATG08621</name>
</gene>
<sequence length="66" mass="7322">MKRDVRGNDVDLSEVKWRTLRSYQLAVGCVRHPTMATPPCKELTAAAVMLAATEGHSLSSELRGFY</sequence>
<evidence type="ECO:0000313" key="1">
    <source>
        <dbReference type="EMBL" id="KAF4142182.1"/>
    </source>
</evidence>
<dbReference type="EMBL" id="JAACNO010001199">
    <property type="protein sequence ID" value="KAF4142182.1"/>
    <property type="molecule type" value="Genomic_DNA"/>
</dbReference>
<organism evidence="1 3">
    <name type="scientific">Phytophthora infestans</name>
    <name type="common">Potato late blight agent</name>
    <name type="synonym">Botrytis infestans</name>
    <dbReference type="NCBI Taxonomy" id="4787"/>
    <lineage>
        <taxon>Eukaryota</taxon>
        <taxon>Sar</taxon>
        <taxon>Stramenopiles</taxon>
        <taxon>Oomycota</taxon>
        <taxon>Peronosporomycetes</taxon>
        <taxon>Peronosporales</taxon>
        <taxon>Peronosporaceae</taxon>
        <taxon>Phytophthora</taxon>
    </lineage>
</organism>
<proteinExistence type="predicted"/>
<dbReference type="EMBL" id="JAACNO010000881">
    <property type="protein sequence ID" value="KAF4144249.1"/>
    <property type="molecule type" value="Genomic_DNA"/>
</dbReference>
<dbReference type="AlphaFoldDB" id="A0A8S9US83"/>
<reference evidence="1" key="1">
    <citation type="submission" date="2020-03" db="EMBL/GenBank/DDBJ databases">
        <title>Hybrid Assembly of Korean Phytophthora infestans isolates.</title>
        <authorList>
            <person name="Prokchorchik M."/>
            <person name="Lee Y."/>
            <person name="Seo J."/>
            <person name="Cho J.-H."/>
            <person name="Park Y.-E."/>
            <person name="Jang D.-C."/>
            <person name="Im J.-S."/>
            <person name="Choi J.-G."/>
            <person name="Park H.-J."/>
            <person name="Lee G.-B."/>
            <person name="Lee Y.-G."/>
            <person name="Hong S.-Y."/>
            <person name="Cho K."/>
            <person name="Sohn K.H."/>
        </authorList>
    </citation>
    <scope>NUCLEOTIDE SEQUENCE</scope>
    <source>
        <strain evidence="1">KR_2_A2</strain>
    </source>
</reference>
<name>A0A8S9US83_PHYIN</name>
<evidence type="ECO:0000313" key="3">
    <source>
        <dbReference type="Proteomes" id="UP000704712"/>
    </source>
</evidence>
<comment type="caution">
    <text evidence="1">The sequence shown here is derived from an EMBL/GenBank/DDBJ whole genome shotgun (WGS) entry which is preliminary data.</text>
</comment>
<evidence type="ECO:0000313" key="2">
    <source>
        <dbReference type="EMBL" id="KAF4144249.1"/>
    </source>
</evidence>
<accession>A0A8S9US83</accession>